<feature type="compositionally biased region" description="Basic residues" evidence="3">
    <location>
        <begin position="8"/>
        <end position="25"/>
    </location>
</feature>
<protein>
    <submittedName>
        <fullName evidence="4">Uncharacterized protein</fullName>
    </submittedName>
</protein>
<gene>
    <name evidence="4" type="ORF">C7Y72_09485</name>
</gene>
<dbReference type="EMBL" id="PYYB01000001">
    <property type="protein sequence ID" value="PTL59864.1"/>
    <property type="molecule type" value="Genomic_DNA"/>
</dbReference>
<dbReference type="Gene3D" id="3.40.50.2000">
    <property type="entry name" value="Glycogen Phosphorylase B"/>
    <property type="match status" value="2"/>
</dbReference>
<keyword evidence="2" id="KW-0808">Transferase</keyword>
<sequence>MRRDARPGRRHRRRTRTARLRRRRRAAEPPARPRARPAPRRRPGRRPRPGHAAVARGPGRSRRPARPGWIGDGRARDRARPCARLRARRRGRLAGRAHRPARAAARRARRPARGRRAAAGRRARLALRGGPRPRAAAGPPRDRRHPARAAPRGRRARPGRGRRHRAPTRARAQRPAGRGARRPAAAARPRTLASRAAGPAVARRAARRRHRARRPRRDLPPRPGVRVTLEAPRLLAVNAVDHPGGAELGLVRLARRLGARGWEITLTSPEAGPLAHQGFDWARLDVGGLGAGEGARAVAAWPRARKLARAHDVVYLNSTVCGRLLPALRGHRTVLHVHDVVERVPRHWHRADVVLADSQAVADRLDGLGAHVVYCPIELDPGEAPAPWAPTGPHGETGPVVGFVGRIEPRKGVADLVAAAPAIRAHDPEIRVVVMGDDPYDTDPDYLADVRSAPAVEHLPWVDDAPAIMRHLSVLVAPSHQEPFGTVLSEAMAVGVPVVATRVGGLAEVVDDGVNGILVEPGDPPALAAAVLRVLERRDELGARAREAARRFGADAYSDRVEALLRPLLATPADGA</sequence>
<feature type="compositionally biased region" description="Low complexity" evidence="3">
    <location>
        <begin position="126"/>
        <end position="139"/>
    </location>
</feature>
<dbReference type="GO" id="GO:0016757">
    <property type="term" value="F:glycosyltransferase activity"/>
    <property type="evidence" value="ECO:0007669"/>
    <property type="project" value="UniProtKB-KW"/>
</dbReference>
<keyword evidence="1" id="KW-0328">Glycosyltransferase</keyword>
<dbReference type="SUPFAM" id="SSF53756">
    <property type="entry name" value="UDP-Glycosyltransferase/glycogen phosphorylase"/>
    <property type="match status" value="1"/>
</dbReference>
<dbReference type="CDD" id="cd03801">
    <property type="entry name" value="GT4_PimA-like"/>
    <property type="match status" value="1"/>
</dbReference>
<dbReference type="PANTHER" id="PTHR12526">
    <property type="entry name" value="GLYCOSYLTRANSFERASE"/>
    <property type="match status" value="1"/>
</dbReference>
<evidence type="ECO:0000313" key="5">
    <source>
        <dbReference type="Proteomes" id="UP000240739"/>
    </source>
</evidence>
<feature type="compositionally biased region" description="Basic residues" evidence="3">
    <location>
        <begin position="81"/>
        <end position="125"/>
    </location>
</feature>
<feature type="compositionally biased region" description="Basic residues" evidence="3">
    <location>
        <begin position="33"/>
        <end position="49"/>
    </location>
</feature>
<feature type="compositionally biased region" description="Basic residues" evidence="3">
    <location>
        <begin position="142"/>
        <end position="172"/>
    </location>
</feature>
<comment type="caution">
    <text evidence="4">The sequence shown here is derived from an EMBL/GenBank/DDBJ whole genome shotgun (WGS) entry which is preliminary data.</text>
</comment>
<feature type="region of interest" description="Disordered" evidence="3">
    <location>
        <begin position="1"/>
        <end position="224"/>
    </location>
</feature>
<dbReference type="Pfam" id="PF13692">
    <property type="entry name" value="Glyco_trans_1_4"/>
    <property type="match status" value="1"/>
</dbReference>
<accession>A0A2T4UKT1</accession>
<dbReference type="PANTHER" id="PTHR12526:SF510">
    <property type="entry name" value="D-INOSITOL 3-PHOSPHATE GLYCOSYLTRANSFERASE"/>
    <property type="match status" value="1"/>
</dbReference>
<evidence type="ECO:0000313" key="4">
    <source>
        <dbReference type="EMBL" id="PTL59864.1"/>
    </source>
</evidence>
<proteinExistence type="predicted"/>
<evidence type="ECO:0000256" key="2">
    <source>
        <dbReference type="ARBA" id="ARBA00022679"/>
    </source>
</evidence>
<name>A0A2T4UKT1_9ACTN</name>
<evidence type="ECO:0000256" key="1">
    <source>
        <dbReference type="ARBA" id="ARBA00022676"/>
    </source>
</evidence>
<evidence type="ECO:0000256" key="3">
    <source>
        <dbReference type="SAM" id="MobiDB-lite"/>
    </source>
</evidence>
<feature type="compositionally biased region" description="Low complexity" evidence="3">
    <location>
        <begin position="173"/>
        <end position="203"/>
    </location>
</feature>
<organism evidence="4 5">
    <name type="scientific">Paraconexibacter algicola</name>
    <dbReference type="NCBI Taxonomy" id="2133960"/>
    <lineage>
        <taxon>Bacteria</taxon>
        <taxon>Bacillati</taxon>
        <taxon>Actinomycetota</taxon>
        <taxon>Thermoleophilia</taxon>
        <taxon>Solirubrobacterales</taxon>
        <taxon>Paraconexibacteraceae</taxon>
        <taxon>Paraconexibacter</taxon>
    </lineage>
</organism>
<dbReference type="Proteomes" id="UP000240739">
    <property type="component" value="Unassembled WGS sequence"/>
</dbReference>
<keyword evidence="5" id="KW-1185">Reference proteome</keyword>
<reference evidence="4 5" key="1">
    <citation type="submission" date="2018-03" db="EMBL/GenBank/DDBJ databases">
        <title>Aquarubrobacter algicola gen. nov., sp. nov., a novel actinobacterium isolated from shallow eutrophic lake during the end of cyanobacterial harmful algal blooms.</title>
        <authorList>
            <person name="Chun S.J."/>
        </authorList>
    </citation>
    <scope>NUCLEOTIDE SEQUENCE [LARGE SCALE GENOMIC DNA]</scope>
    <source>
        <strain evidence="4 5">Seoho-28</strain>
    </source>
</reference>
<feature type="compositionally biased region" description="Basic residues" evidence="3">
    <location>
        <begin position="204"/>
        <end position="216"/>
    </location>
</feature>
<dbReference type="AlphaFoldDB" id="A0A2T4UKT1"/>